<feature type="region of interest" description="Disordered" evidence="1">
    <location>
        <begin position="235"/>
        <end position="584"/>
    </location>
</feature>
<name>A0A7S1BAB0_9STRA</name>
<organism evidence="2">
    <name type="scientific">Corethron hystrix</name>
    <dbReference type="NCBI Taxonomy" id="216773"/>
    <lineage>
        <taxon>Eukaryota</taxon>
        <taxon>Sar</taxon>
        <taxon>Stramenopiles</taxon>
        <taxon>Ochrophyta</taxon>
        <taxon>Bacillariophyta</taxon>
        <taxon>Coscinodiscophyceae</taxon>
        <taxon>Corethrophycidae</taxon>
        <taxon>Corethrales</taxon>
        <taxon>Corethraceae</taxon>
        <taxon>Corethron</taxon>
    </lineage>
</organism>
<evidence type="ECO:0000256" key="1">
    <source>
        <dbReference type="SAM" id="MobiDB-lite"/>
    </source>
</evidence>
<feature type="compositionally biased region" description="Basic residues" evidence="1">
    <location>
        <begin position="425"/>
        <end position="435"/>
    </location>
</feature>
<gene>
    <name evidence="2" type="ORF">CHYS00102_LOCUS7409</name>
</gene>
<feature type="compositionally biased region" description="Acidic residues" evidence="1">
    <location>
        <begin position="493"/>
        <end position="504"/>
    </location>
</feature>
<feature type="compositionally biased region" description="Basic and acidic residues" evidence="1">
    <location>
        <begin position="443"/>
        <end position="461"/>
    </location>
</feature>
<reference evidence="2" key="1">
    <citation type="submission" date="2021-01" db="EMBL/GenBank/DDBJ databases">
        <authorList>
            <person name="Corre E."/>
            <person name="Pelletier E."/>
            <person name="Niang G."/>
            <person name="Scheremetjew M."/>
            <person name="Finn R."/>
            <person name="Kale V."/>
            <person name="Holt S."/>
            <person name="Cochrane G."/>
            <person name="Meng A."/>
            <person name="Brown T."/>
            <person name="Cohen L."/>
        </authorList>
    </citation>
    <scope>NUCLEOTIDE SEQUENCE</scope>
    <source>
        <strain evidence="2">308</strain>
    </source>
</reference>
<dbReference type="AlphaFoldDB" id="A0A7S1BAB0"/>
<feature type="compositionally biased region" description="Polar residues" evidence="1">
    <location>
        <begin position="276"/>
        <end position="307"/>
    </location>
</feature>
<feature type="compositionally biased region" description="Polar residues" evidence="1">
    <location>
        <begin position="333"/>
        <end position="343"/>
    </location>
</feature>
<proteinExistence type="predicted"/>
<feature type="compositionally biased region" description="Low complexity" evidence="1">
    <location>
        <begin position="468"/>
        <end position="481"/>
    </location>
</feature>
<accession>A0A7S1BAB0</accession>
<feature type="compositionally biased region" description="Acidic residues" evidence="1">
    <location>
        <begin position="405"/>
        <end position="419"/>
    </location>
</feature>
<dbReference type="EMBL" id="HBFR01010231">
    <property type="protein sequence ID" value="CAD8880224.1"/>
    <property type="molecule type" value="Transcribed_RNA"/>
</dbReference>
<sequence>MPTRSNRNGAMSGFSYVAAKAMEHNRRKEERNEYVSPSKFKVENHEPIDMLGELRAETFDSADSDLNSLHMIGTFESLPETSVNSIDDRDEETMPQTGLGKVFTDSLRVGTKRAEDMNDMEEMMEDTEPIRRFNYNENDTSIKSDTDTKRVYPYNMNDVTDVSSNNSYEGLDRNEYALEDVTDDLGEYSTISGVTKNSRMNNDISREEAYDVSSEELQNDPQDRPTTPERVYEYHELQKNPNTRFKTTPQIKSKGDPRPGSKGMSKKSRDSKNVARKSQTSSEESYNFEVLQNDSNRSRRSNAQNVARKSKTSEDPYQLQNDSNRSRRGVPQSDASVSSSQGESYKYGMFKNRKFTFPNHPKGGNSLSAKRLKNRKVQVQKEPSFDEDSTWNRNRKVQVQKEPSFDEDSTWNEDGEDESPQPQLIHKKNSNHGKKNTAQNRKVQKEPSFDEDSSWHEDESFKPQPIPKKNSSHSMKNMKNTNHNRKTQKEASFDDDTTWNEDESFQPVSNSRVNSKKKPNRGKQTNGRPRPSHEDRNFVPYQGSFEEPFPLDVDTIEGDSEGLEDGQSYAHTLEGGTSYAPTLEDGQSYAHTAMTGSIGGSYASLEEKDLLDTIHDVIVQHKTVKGCFREVFNCIGVGDIFEEDSFDIVPTGGTANITKSKFVKRGRKKR</sequence>
<feature type="compositionally biased region" description="Acidic residues" evidence="1">
    <location>
        <begin position="554"/>
        <end position="564"/>
    </location>
</feature>
<feature type="compositionally biased region" description="Polar residues" evidence="1">
    <location>
        <begin position="239"/>
        <end position="251"/>
    </location>
</feature>
<feature type="region of interest" description="Disordered" evidence="1">
    <location>
        <begin position="208"/>
        <end position="227"/>
    </location>
</feature>
<protein>
    <submittedName>
        <fullName evidence="2">Uncharacterized protein</fullName>
    </submittedName>
</protein>
<evidence type="ECO:0000313" key="2">
    <source>
        <dbReference type="EMBL" id="CAD8880224.1"/>
    </source>
</evidence>